<dbReference type="PROSITE" id="PS00061">
    <property type="entry name" value="ADH_SHORT"/>
    <property type="match status" value="1"/>
</dbReference>
<dbReference type="FunFam" id="3.40.50.720:FF:000240">
    <property type="entry name" value="SDR family oxidoreductase"/>
    <property type="match status" value="1"/>
</dbReference>
<evidence type="ECO:0000313" key="4">
    <source>
        <dbReference type="EMBL" id="OEG69822.1"/>
    </source>
</evidence>
<comment type="similarity">
    <text evidence="1 3">Belongs to the short-chain dehydrogenases/reductases (SDR) family.</text>
</comment>
<evidence type="ECO:0000256" key="3">
    <source>
        <dbReference type="RuleBase" id="RU000363"/>
    </source>
</evidence>
<dbReference type="Proteomes" id="UP000095237">
    <property type="component" value="Unassembled WGS sequence"/>
</dbReference>
<dbReference type="PANTHER" id="PTHR42760">
    <property type="entry name" value="SHORT-CHAIN DEHYDROGENASES/REDUCTASES FAMILY MEMBER"/>
    <property type="match status" value="1"/>
</dbReference>
<dbReference type="SUPFAM" id="SSF51735">
    <property type="entry name" value="NAD(P)-binding Rossmann-fold domains"/>
    <property type="match status" value="1"/>
</dbReference>
<dbReference type="PRINTS" id="PR00080">
    <property type="entry name" value="SDRFAMILY"/>
</dbReference>
<dbReference type="EMBL" id="LNVX01000553">
    <property type="protein sequence ID" value="OEG69822.1"/>
    <property type="molecule type" value="Genomic_DNA"/>
</dbReference>
<dbReference type="InterPro" id="IPR002347">
    <property type="entry name" value="SDR_fam"/>
</dbReference>
<reference evidence="4 5" key="1">
    <citation type="submission" date="2015-11" db="EMBL/GenBank/DDBJ databases">
        <title>Evidence for parallel genomic evolution in an endosymbiosis of termite gut flagellates.</title>
        <authorList>
            <person name="Zheng H."/>
        </authorList>
    </citation>
    <scope>NUCLEOTIDE SEQUENCE [LARGE SCALE GENOMIC DNA]</scope>
    <source>
        <strain evidence="4 5">CET450</strain>
    </source>
</reference>
<gene>
    <name evidence="4" type="ORF">ATZ36_01850</name>
</gene>
<evidence type="ECO:0000256" key="2">
    <source>
        <dbReference type="ARBA" id="ARBA00023002"/>
    </source>
</evidence>
<dbReference type="Pfam" id="PF00106">
    <property type="entry name" value="adh_short"/>
    <property type="match status" value="1"/>
</dbReference>
<keyword evidence="5" id="KW-1185">Reference proteome</keyword>
<proteinExistence type="inferred from homology"/>
<comment type="caution">
    <text evidence="4">The sequence shown here is derived from an EMBL/GenBank/DDBJ whole genome shotgun (WGS) entry which is preliminary data.</text>
</comment>
<dbReference type="GO" id="GO:0005975">
    <property type="term" value="P:carbohydrate metabolic process"/>
    <property type="evidence" value="ECO:0007669"/>
    <property type="project" value="UniProtKB-ARBA"/>
</dbReference>
<evidence type="ECO:0000313" key="5">
    <source>
        <dbReference type="Proteomes" id="UP000095237"/>
    </source>
</evidence>
<dbReference type="AlphaFoldDB" id="A0A1E5IH41"/>
<evidence type="ECO:0000256" key="1">
    <source>
        <dbReference type="ARBA" id="ARBA00006484"/>
    </source>
</evidence>
<dbReference type="Gene3D" id="3.40.50.720">
    <property type="entry name" value="NAD(P)-binding Rossmann-like Domain"/>
    <property type="match status" value="1"/>
</dbReference>
<accession>A0A1E5IH41</accession>
<keyword evidence="2" id="KW-0560">Oxidoreductase</keyword>
<dbReference type="InterPro" id="IPR036291">
    <property type="entry name" value="NAD(P)-bd_dom_sf"/>
</dbReference>
<sequence length="277" mass="29868">MEWNKKIAVITGAGGVLLSAYAKELASKGVKIAVLSRNLKNAQCTAEEIIGAGGIAKAYACDVLDKENLIKTEEQIYKDFGQYHILINGAGGNMPNANTTNEIFNPEDLNNPNACSFFDLDSKQIEKVFSVNFMGTFLVSQVFAKRMLGTKGAVIINFSSMAAQSPMTKVLGYAAAKAAINNFTKWLAVHFAEQGLRVNAVAPGFFITNQNKSLLTNTDGSLTSRSHKIITHTPMRRFGEARDLFGTLSWLCDEEASGFVTGSIIAVDGGFQAYSGV</sequence>
<dbReference type="GO" id="GO:0016616">
    <property type="term" value="F:oxidoreductase activity, acting on the CH-OH group of donors, NAD or NADP as acceptor"/>
    <property type="evidence" value="ECO:0007669"/>
    <property type="project" value="UniProtKB-ARBA"/>
</dbReference>
<dbReference type="InterPro" id="IPR020904">
    <property type="entry name" value="Sc_DH/Rdtase_CS"/>
</dbReference>
<protein>
    <submittedName>
        <fullName evidence="4">D-mannonate oxidoreductase</fullName>
    </submittedName>
</protein>
<organism evidence="4 5">
    <name type="scientific">Endomicrobium trichonymphae</name>
    <dbReference type="NCBI Taxonomy" id="1408204"/>
    <lineage>
        <taxon>Bacteria</taxon>
        <taxon>Pseudomonadati</taxon>
        <taxon>Elusimicrobiota</taxon>
        <taxon>Endomicrobiia</taxon>
        <taxon>Endomicrobiales</taxon>
        <taxon>Endomicrobiaceae</taxon>
        <taxon>Candidatus Endomicrobiellum</taxon>
    </lineage>
</organism>
<name>A0A1E5IH41_ENDTX</name>
<dbReference type="PRINTS" id="PR00081">
    <property type="entry name" value="GDHRDH"/>
</dbReference>
<dbReference type="NCBIfam" id="NF006132">
    <property type="entry name" value="PRK08277.1"/>
    <property type="match status" value="1"/>
</dbReference>
<dbReference type="PANTHER" id="PTHR42760:SF115">
    <property type="entry name" value="3-OXOACYL-[ACYL-CARRIER-PROTEIN] REDUCTASE FABG"/>
    <property type="match status" value="1"/>
</dbReference>